<dbReference type="EMBL" id="BSXT01002919">
    <property type="protein sequence ID" value="GMF51546.1"/>
    <property type="molecule type" value="Genomic_DNA"/>
</dbReference>
<gene>
    <name evidence="1" type="ORF">Pfra01_002086400</name>
</gene>
<protein>
    <submittedName>
        <fullName evidence="1">Unnamed protein product</fullName>
    </submittedName>
</protein>
<dbReference type="AlphaFoldDB" id="A0A9W7D4U9"/>
<name>A0A9W7D4U9_9STRA</name>
<dbReference type="Proteomes" id="UP001165121">
    <property type="component" value="Unassembled WGS sequence"/>
</dbReference>
<accession>A0A9W7D4U9</accession>
<proteinExistence type="predicted"/>
<organism evidence="1 2">
    <name type="scientific">Phytophthora fragariaefolia</name>
    <dbReference type="NCBI Taxonomy" id="1490495"/>
    <lineage>
        <taxon>Eukaryota</taxon>
        <taxon>Sar</taxon>
        <taxon>Stramenopiles</taxon>
        <taxon>Oomycota</taxon>
        <taxon>Peronosporomycetes</taxon>
        <taxon>Peronosporales</taxon>
        <taxon>Peronosporaceae</taxon>
        <taxon>Phytophthora</taxon>
    </lineage>
</organism>
<comment type="caution">
    <text evidence="1">The sequence shown here is derived from an EMBL/GenBank/DDBJ whole genome shotgun (WGS) entry which is preliminary data.</text>
</comment>
<reference evidence="1" key="1">
    <citation type="submission" date="2023-04" db="EMBL/GenBank/DDBJ databases">
        <title>Phytophthora fragariaefolia NBRC 109709.</title>
        <authorList>
            <person name="Ichikawa N."/>
            <person name="Sato H."/>
            <person name="Tonouchi N."/>
        </authorList>
    </citation>
    <scope>NUCLEOTIDE SEQUENCE</scope>
    <source>
        <strain evidence="1">NBRC 109709</strain>
    </source>
</reference>
<sequence length="352" mass="40337">MTTKTQRQKHAIQWLTRRTDRYTAAWIQWQTKGLTVSGTMTITPRALGRPYQSRRHSKTGGRVAWELGNHIAPQAWQQAYQRDRIEHTYAQAAMEAESWWEGPQWILHLPTALQPRPDEDTYWTEAIQPFWSTFTWAHNPWILGPDLYELTCSKYDRISDTPLSAFDIRRTAENKYVFTFPAGAKRHSPVKLRRWALAAILASPHLEPNHGLNDDGCLRLRAPPQFHPALKWKVVAIEGSLCGPQGTDQATYYPRQAHNGIQWMFVGAIPPLADLGETNLRRTRSRLQQHGVVFEAHPSLHKYPCAAPPTISNGKLLGYIHRAAYAHCKTDFEKPLGEVTRRLAAKAKTNRW</sequence>
<evidence type="ECO:0000313" key="1">
    <source>
        <dbReference type="EMBL" id="GMF51546.1"/>
    </source>
</evidence>
<dbReference type="OrthoDB" id="103738at2759"/>
<keyword evidence="2" id="KW-1185">Reference proteome</keyword>
<evidence type="ECO:0000313" key="2">
    <source>
        <dbReference type="Proteomes" id="UP001165121"/>
    </source>
</evidence>